<reference evidence="1" key="1">
    <citation type="submission" date="2020-08" db="EMBL/GenBank/DDBJ databases">
        <title>Multicomponent nature underlies the extraordinary mechanical properties of spider dragline silk.</title>
        <authorList>
            <person name="Kono N."/>
            <person name="Nakamura H."/>
            <person name="Mori M."/>
            <person name="Yoshida Y."/>
            <person name="Ohtoshi R."/>
            <person name="Malay A.D."/>
            <person name="Moran D.A.P."/>
            <person name="Tomita M."/>
            <person name="Numata K."/>
            <person name="Arakawa K."/>
        </authorList>
    </citation>
    <scope>NUCLEOTIDE SEQUENCE</scope>
</reference>
<comment type="caution">
    <text evidence="1">The sequence shown here is derived from an EMBL/GenBank/DDBJ whole genome shotgun (WGS) entry which is preliminary data.</text>
</comment>
<organism evidence="1 2">
    <name type="scientific">Trichonephila clavipes</name>
    <name type="common">Golden silk orbweaver</name>
    <name type="synonym">Nephila clavipes</name>
    <dbReference type="NCBI Taxonomy" id="2585209"/>
    <lineage>
        <taxon>Eukaryota</taxon>
        <taxon>Metazoa</taxon>
        <taxon>Ecdysozoa</taxon>
        <taxon>Arthropoda</taxon>
        <taxon>Chelicerata</taxon>
        <taxon>Arachnida</taxon>
        <taxon>Araneae</taxon>
        <taxon>Araneomorphae</taxon>
        <taxon>Entelegynae</taxon>
        <taxon>Araneoidea</taxon>
        <taxon>Nephilidae</taxon>
        <taxon>Trichonephila</taxon>
    </lineage>
</organism>
<dbReference type="AlphaFoldDB" id="A0A8X6VSL4"/>
<evidence type="ECO:0000313" key="1">
    <source>
        <dbReference type="EMBL" id="GFY21353.1"/>
    </source>
</evidence>
<sequence length="79" mass="9367">MVRLRDSFHMKSGFHFSKIISSHTRNTFLLWPMRSPDLFPMQHVLALNDQESSTAPELRRFNWHFPPDGAAQWELKLQT</sequence>
<name>A0A8X6VSL4_TRICX</name>
<gene>
    <name evidence="1" type="ORF">TNCV_3993971</name>
</gene>
<keyword evidence="2" id="KW-1185">Reference proteome</keyword>
<evidence type="ECO:0000313" key="2">
    <source>
        <dbReference type="Proteomes" id="UP000887159"/>
    </source>
</evidence>
<dbReference type="Proteomes" id="UP000887159">
    <property type="component" value="Unassembled WGS sequence"/>
</dbReference>
<proteinExistence type="predicted"/>
<dbReference type="EMBL" id="BMAU01021357">
    <property type="protein sequence ID" value="GFY21353.1"/>
    <property type="molecule type" value="Genomic_DNA"/>
</dbReference>
<protein>
    <submittedName>
        <fullName evidence="1">Uncharacterized protein</fullName>
    </submittedName>
</protein>
<accession>A0A8X6VSL4</accession>